<organism evidence="1">
    <name type="scientific">Arundo donax</name>
    <name type="common">Giant reed</name>
    <name type="synonym">Donax arundinaceus</name>
    <dbReference type="NCBI Taxonomy" id="35708"/>
    <lineage>
        <taxon>Eukaryota</taxon>
        <taxon>Viridiplantae</taxon>
        <taxon>Streptophyta</taxon>
        <taxon>Embryophyta</taxon>
        <taxon>Tracheophyta</taxon>
        <taxon>Spermatophyta</taxon>
        <taxon>Magnoliopsida</taxon>
        <taxon>Liliopsida</taxon>
        <taxon>Poales</taxon>
        <taxon>Poaceae</taxon>
        <taxon>PACMAD clade</taxon>
        <taxon>Arundinoideae</taxon>
        <taxon>Arundineae</taxon>
        <taxon>Arundo</taxon>
    </lineage>
</organism>
<evidence type="ECO:0000313" key="1">
    <source>
        <dbReference type="EMBL" id="JAD87977.1"/>
    </source>
</evidence>
<proteinExistence type="predicted"/>
<protein>
    <submittedName>
        <fullName evidence="1">Uncharacterized protein</fullName>
    </submittedName>
</protein>
<reference evidence="1" key="2">
    <citation type="journal article" date="2015" name="Data Brief">
        <title>Shoot transcriptome of the giant reed, Arundo donax.</title>
        <authorList>
            <person name="Barrero R.A."/>
            <person name="Guerrero F.D."/>
            <person name="Moolhuijzen P."/>
            <person name="Goolsby J.A."/>
            <person name="Tidwell J."/>
            <person name="Bellgard S.E."/>
            <person name="Bellgard M.I."/>
        </authorList>
    </citation>
    <scope>NUCLEOTIDE SEQUENCE</scope>
    <source>
        <tissue evidence="1">Shoot tissue taken approximately 20 cm above the soil surface</tissue>
    </source>
</reference>
<sequence>MEPFFFPVHTIFGSESRGEENHELYSDGAVSRCFRAFVCGKMKISNGTMSVD</sequence>
<accession>A0A0A9DW39</accession>
<dbReference type="AlphaFoldDB" id="A0A0A9DW39"/>
<dbReference type="EMBL" id="GBRH01209918">
    <property type="protein sequence ID" value="JAD87977.1"/>
    <property type="molecule type" value="Transcribed_RNA"/>
</dbReference>
<name>A0A0A9DW39_ARUDO</name>
<reference evidence="1" key="1">
    <citation type="submission" date="2014-09" db="EMBL/GenBank/DDBJ databases">
        <authorList>
            <person name="Magalhaes I.L.F."/>
            <person name="Oliveira U."/>
            <person name="Santos F.R."/>
            <person name="Vidigal T.H.D.A."/>
            <person name="Brescovit A.D."/>
            <person name="Santos A.J."/>
        </authorList>
    </citation>
    <scope>NUCLEOTIDE SEQUENCE</scope>
    <source>
        <tissue evidence="1">Shoot tissue taken approximately 20 cm above the soil surface</tissue>
    </source>
</reference>